<organism evidence="4 5">
    <name type="scientific">Nitrosospira multiformis</name>
    <dbReference type="NCBI Taxonomy" id="1231"/>
    <lineage>
        <taxon>Bacteria</taxon>
        <taxon>Pseudomonadati</taxon>
        <taxon>Pseudomonadota</taxon>
        <taxon>Betaproteobacteria</taxon>
        <taxon>Nitrosomonadales</taxon>
        <taxon>Nitrosomonadaceae</taxon>
        <taxon>Nitrosospira</taxon>
    </lineage>
</organism>
<dbReference type="Pfam" id="PF03524">
    <property type="entry name" value="CagX"/>
    <property type="match status" value="1"/>
</dbReference>
<dbReference type="NCBIfam" id="NF010460">
    <property type="entry name" value="PRK13885.1"/>
    <property type="match status" value="1"/>
</dbReference>
<evidence type="ECO:0000313" key="5">
    <source>
        <dbReference type="Proteomes" id="UP000183471"/>
    </source>
</evidence>
<dbReference type="InterPro" id="IPR038161">
    <property type="entry name" value="VirB9/CagX/TrbG_C_sf"/>
</dbReference>
<gene>
    <name evidence="4" type="ORF">SAMN05216402_3276</name>
</gene>
<dbReference type="NCBIfam" id="TIGR02775">
    <property type="entry name" value="TrbG_Ti"/>
    <property type="match status" value="1"/>
</dbReference>
<keyword evidence="3" id="KW-0472">Membrane</keyword>
<evidence type="ECO:0000256" key="1">
    <source>
        <dbReference type="ARBA" id="ARBA00006135"/>
    </source>
</evidence>
<dbReference type="InterPro" id="IPR033645">
    <property type="entry name" value="VirB9/CagX/TrbG_C"/>
</dbReference>
<keyword evidence="2" id="KW-0732">Signal</keyword>
<evidence type="ECO:0000256" key="3">
    <source>
        <dbReference type="SAM" id="Phobius"/>
    </source>
</evidence>
<accession>A0ABY0TSR5</accession>
<dbReference type="InterPro" id="IPR010258">
    <property type="entry name" value="Conjugal_tfr_TrbG/VirB9/CagX"/>
</dbReference>
<reference evidence="4 5" key="1">
    <citation type="submission" date="2016-10" db="EMBL/GenBank/DDBJ databases">
        <authorList>
            <person name="Varghese N."/>
            <person name="Submissions S."/>
        </authorList>
    </citation>
    <scope>NUCLEOTIDE SEQUENCE [LARGE SCALE GENOMIC DNA]</scope>
    <source>
        <strain evidence="4 5">Nl1</strain>
    </source>
</reference>
<keyword evidence="3" id="KW-1133">Transmembrane helix</keyword>
<feature type="transmembrane region" description="Helical" evidence="3">
    <location>
        <begin position="12"/>
        <end position="30"/>
    </location>
</feature>
<keyword evidence="3" id="KW-0812">Transmembrane</keyword>
<protein>
    <submittedName>
        <fullName evidence="4">Type IV secretion system protein VirB9</fullName>
    </submittedName>
</protein>
<sequence length="355" mass="38568">MNVSLEIPLQKLFVAMVLLSPILMVTVAIANNLPPVPDEDIAQKGLLLPPPPAPAAGSMPAASRSMPVPVAAVPLNPEPASPAALHFNNPELKLTPQERASLDLAKKWKAGVSGQGVKPVPGADGAIRFLFGAAQPSIICAVLQVCDVELQPGEQVNSLHLGDTARWTVEPAVTGSGSLAVQHLIIKPMDTGLETSLIVTTDRRTYHLRLRSHRSEFMPRVAFTYPDEAMAKWEEIKKQEHAAYNRQILPGTGEYLGNLDFNYSIEGQASGWKPLRVYNDGVKTIIQMPVTLHQSEAPILLVVRKDGGLFTDEESVQVNYRLQGDRYIVDSLFDKAILAAGVGSSQDRVTIRRGR</sequence>
<dbReference type="EMBL" id="FNKY01000002">
    <property type="protein sequence ID" value="SDR11082.1"/>
    <property type="molecule type" value="Genomic_DNA"/>
</dbReference>
<evidence type="ECO:0000256" key="2">
    <source>
        <dbReference type="ARBA" id="ARBA00022729"/>
    </source>
</evidence>
<keyword evidence="5" id="KW-1185">Reference proteome</keyword>
<comment type="caution">
    <text evidence="4">The sequence shown here is derived from an EMBL/GenBank/DDBJ whole genome shotgun (WGS) entry which is preliminary data.</text>
</comment>
<dbReference type="RefSeq" id="WP_256324212.1">
    <property type="nucleotide sequence ID" value="NZ_FNKY01000002.1"/>
</dbReference>
<dbReference type="Gene3D" id="2.60.40.2500">
    <property type="match status" value="1"/>
</dbReference>
<dbReference type="InterPro" id="IPR014142">
    <property type="entry name" value="TrbG_Ti"/>
</dbReference>
<dbReference type="Proteomes" id="UP000183471">
    <property type="component" value="Unassembled WGS sequence"/>
</dbReference>
<evidence type="ECO:0000313" key="4">
    <source>
        <dbReference type="EMBL" id="SDR11082.1"/>
    </source>
</evidence>
<proteinExistence type="inferred from homology"/>
<name>A0ABY0TSR5_9PROT</name>
<dbReference type="CDD" id="cd06911">
    <property type="entry name" value="VirB9_CagX_TrbG"/>
    <property type="match status" value="1"/>
</dbReference>
<comment type="similarity">
    <text evidence="1">Belongs to the TrbG/VirB9 family.</text>
</comment>